<keyword evidence="2" id="KW-0238">DNA-binding</keyword>
<dbReference type="SUPFAM" id="SSF55781">
    <property type="entry name" value="GAF domain-like"/>
    <property type="match status" value="1"/>
</dbReference>
<dbReference type="SMART" id="SM00421">
    <property type="entry name" value="HTH_LUXR"/>
    <property type="match status" value="1"/>
</dbReference>
<protein>
    <submittedName>
        <fullName evidence="5">GAF domain-containing protein</fullName>
    </submittedName>
</protein>
<dbReference type="PRINTS" id="PR00038">
    <property type="entry name" value="HTHLUXR"/>
</dbReference>
<dbReference type="InterPro" id="IPR003018">
    <property type="entry name" value="GAF"/>
</dbReference>
<evidence type="ECO:0000256" key="1">
    <source>
        <dbReference type="ARBA" id="ARBA00023015"/>
    </source>
</evidence>
<dbReference type="Gene3D" id="3.30.450.40">
    <property type="match status" value="1"/>
</dbReference>
<dbReference type="InterPro" id="IPR000792">
    <property type="entry name" value="Tscrpt_reg_LuxR_C"/>
</dbReference>
<dbReference type="InterPro" id="IPR016032">
    <property type="entry name" value="Sig_transdc_resp-reg_C-effctor"/>
</dbReference>
<evidence type="ECO:0000313" key="5">
    <source>
        <dbReference type="EMBL" id="SEK28936.1"/>
    </source>
</evidence>
<sequence length="288" mass="30593">MLSRTPPLLRPRDGDALRAELRAVAGRANVPVLFGGEVSAGTLHLTEFFGTRTNGLKGLVIPPSSGLGGRVVLQRQPASVPDYGSAMSITHHYDRPVLGEGIRSVLAVPVLVDGASRAVLYAAVRESMPIGDRTAEILVQAGRRLGTEIAIRDEVDRRLQMLGVLDSNRGNASAAVAEGIRDAHAELRGLAQSVPDGPLRGRLRAVSEKLAALVNDEVEAGDTPVTLSPRELDVLAHIALGCTNNEVAHRLSLQPETVKSYLRAAMGKLDAHSRHEAVVAARRLGLLP</sequence>
<proteinExistence type="predicted"/>
<dbReference type="PANTHER" id="PTHR44688">
    <property type="entry name" value="DNA-BINDING TRANSCRIPTIONAL ACTIVATOR DEVR_DOSR"/>
    <property type="match status" value="1"/>
</dbReference>
<feature type="domain" description="HTH luxR-type" evidence="4">
    <location>
        <begin position="220"/>
        <end position="285"/>
    </location>
</feature>
<dbReference type="PROSITE" id="PS00622">
    <property type="entry name" value="HTH_LUXR_1"/>
    <property type="match status" value="1"/>
</dbReference>
<evidence type="ECO:0000259" key="4">
    <source>
        <dbReference type="PROSITE" id="PS50043"/>
    </source>
</evidence>
<dbReference type="AlphaFoldDB" id="A0A1H7FS56"/>
<dbReference type="GO" id="GO:0006355">
    <property type="term" value="P:regulation of DNA-templated transcription"/>
    <property type="evidence" value="ECO:0007669"/>
    <property type="project" value="InterPro"/>
</dbReference>
<evidence type="ECO:0000313" key="6">
    <source>
        <dbReference type="Proteomes" id="UP000198677"/>
    </source>
</evidence>
<dbReference type="Pfam" id="PF00196">
    <property type="entry name" value="GerE"/>
    <property type="match status" value="1"/>
</dbReference>
<dbReference type="InterPro" id="IPR029016">
    <property type="entry name" value="GAF-like_dom_sf"/>
</dbReference>
<dbReference type="OrthoDB" id="4069167at2"/>
<dbReference type="PANTHER" id="PTHR44688:SF16">
    <property type="entry name" value="DNA-BINDING TRANSCRIPTIONAL ACTIVATOR DEVR_DOSR"/>
    <property type="match status" value="1"/>
</dbReference>
<evidence type="ECO:0000256" key="2">
    <source>
        <dbReference type="ARBA" id="ARBA00023125"/>
    </source>
</evidence>
<dbReference type="Gene3D" id="1.10.10.10">
    <property type="entry name" value="Winged helix-like DNA-binding domain superfamily/Winged helix DNA-binding domain"/>
    <property type="match status" value="1"/>
</dbReference>
<gene>
    <name evidence="5" type="ORF">SAMN05444583_101272</name>
</gene>
<evidence type="ECO:0000256" key="3">
    <source>
        <dbReference type="ARBA" id="ARBA00023163"/>
    </source>
</evidence>
<dbReference type="Proteomes" id="UP000198677">
    <property type="component" value="Unassembled WGS sequence"/>
</dbReference>
<dbReference type="Pfam" id="PF01590">
    <property type="entry name" value="GAF"/>
    <property type="match status" value="1"/>
</dbReference>
<dbReference type="InterPro" id="IPR036388">
    <property type="entry name" value="WH-like_DNA-bd_sf"/>
</dbReference>
<keyword evidence="1" id="KW-0805">Transcription regulation</keyword>
<dbReference type="PROSITE" id="PS50043">
    <property type="entry name" value="HTH_LUXR_2"/>
    <property type="match status" value="1"/>
</dbReference>
<accession>A0A1H7FS56</accession>
<dbReference type="GO" id="GO:0003677">
    <property type="term" value="F:DNA binding"/>
    <property type="evidence" value="ECO:0007669"/>
    <property type="project" value="UniProtKB-KW"/>
</dbReference>
<dbReference type="SUPFAM" id="SSF46894">
    <property type="entry name" value="C-terminal effector domain of the bipartite response regulators"/>
    <property type="match status" value="1"/>
</dbReference>
<dbReference type="CDD" id="cd06170">
    <property type="entry name" value="LuxR_C_like"/>
    <property type="match status" value="1"/>
</dbReference>
<dbReference type="EMBL" id="FOAW01000001">
    <property type="protein sequence ID" value="SEK28936.1"/>
    <property type="molecule type" value="Genomic_DNA"/>
</dbReference>
<keyword evidence="6" id="KW-1185">Reference proteome</keyword>
<reference evidence="6" key="1">
    <citation type="submission" date="2016-10" db="EMBL/GenBank/DDBJ databases">
        <authorList>
            <person name="Varghese N."/>
            <person name="Submissions S."/>
        </authorList>
    </citation>
    <scope>NUCLEOTIDE SEQUENCE [LARGE SCALE GENOMIC DNA]</scope>
    <source>
        <strain evidence="6">DSM 44675</strain>
    </source>
</reference>
<keyword evidence="3" id="KW-0804">Transcription</keyword>
<dbReference type="RefSeq" id="WP_072750067.1">
    <property type="nucleotide sequence ID" value="NZ_FOAW01000001.1"/>
</dbReference>
<organism evidence="5 6">
    <name type="scientific">Rhodococcus maanshanensis</name>
    <dbReference type="NCBI Taxonomy" id="183556"/>
    <lineage>
        <taxon>Bacteria</taxon>
        <taxon>Bacillati</taxon>
        <taxon>Actinomycetota</taxon>
        <taxon>Actinomycetes</taxon>
        <taxon>Mycobacteriales</taxon>
        <taxon>Nocardiaceae</taxon>
        <taxon>Rhodococcus</taxon>
    </lineage>
</organism>
<name>A0A1H7FS56_9NOCA</name>